<dbReference type="Proteomes" id="UP000267096">
    <property type="component" value="Unassembled WGS sequence"/>
</dbReference>
<evidence type="ECO:0000313" key="3">
    <source>
        <dbReference type="WBParaSite" id="ASIM_0001015001-mRNA-1"/>
    </source>
</evidence>
<accession>A0A0M3JR18</accession>
<evidence type="ECO:0000313" key="2">
    <source>
        <dbReference type="Proteomes" id="UP000267096"/>
    </source>
</evidence>
<proteinExistence type="predicted"/>
<sequence length="137" mass="14901">MTIVLLFCEYIAEKQFENFNLVLVTVYITPMDDGVSASCSTDRPLVDPLSPSASSQQNIVKRKSIRRFFNNHPSSSPTRPQSVTVGVARNNSNTGAVSQNRLSAADPLQLASPCSSDSHNDNLSVKVSPFQVLFLVA</sequence>
<protein>
    <submittedName>
        <fullName evidence="1 3">Uncharacterized protein</fullName>
    </submittedName>
</protein>
<name>A0A0M3JR18_ANISI</name>
<dbReference type="EMBL" id="UYRR01030974">
    <property type="protein sequence ID" value="VDK41951.1"/>
    <property type="molecule type" value="Genomic_DNA"/>
</dbReference>
<dbReference type="WBParaSite" id="ASIM_0001015001-mRNA-1">
    <property type="protein sequence ID" value="ASIM_0001015001-mRNA-1"/>
    <property type="gene ID" value="ASIM_0001015001"/>
</dbReference>
<dbReference type="OrthoDB" id="5867769at2759"/>
<reference evidence="1 2" key="2">
    <citation type="submission" date="2018-11" db="EMBL/GenBank/DDBJ databases">
        <authorList>
            <consortium name="Pathogen Informatics"/>
        </authorList>
    </citation>
    <scope>NUCLEOTIDE SEQUENCE [LARGE SCALE GENOMIC DNA]</scope>
</reference>
<keyword evidence="2" id="KW-1185">Reference proteome</keyword>
<gene>
    <name evidence="1" type="ORF">ASIM_LOCUS9881</name>
</gene>
<reference evidence="3" key="1">
    <citation type="submission" date="2017-02" db="UniProtKB">
        <authorList>
            <consortium name="WormBaseParasite"/>
        </authorList>
    </citation>
    <scope>IDENTIFICATION</scope>
</reference>
<evidence type="ECO:0000313" key="1">
    <source>
        <dbReference type="EMBL" id="VDK41951.1"/>
    </source>
</evidence>
<dbReference type="AlphaFoldDB" id="A0A0M3JR18"/>
<organism evidence="3">
    <name type="scientific">Anisakis simplex</name>
    <name type="common">Herring worm</name>
    <dbReference type="NCBI Taxonomy" id="6269"/>
    <lineage>
        <taxon>Eukaryota</taxon>
        <taxon>Metazoa</taxon>
        <taxon>Ecdysozoa</taxon>
        <taxon>Nematoda</taxon>
        <taxon>Chromadorea</taxon>
        <taxon>Rhabditida</taxon>
        <taxon>Spirurina</taxon>
        <taxon>Ascaridomorpha</taxon>
        <taxon>Ascaridoidea</taxon>
        <taxon>Anisakidae</taxon>
        <taxon>Anisakis</taxon>
        <taxon>Anisakis simplex complex</taxon>
    </lineage>
</organism>